<dbReference type="EMBL" id="JAALHA020000017">
    <property type="protein sequence ID" value="MDR9898320.1"/>
    <property type="molecule type" value="Genomic_DNA"/>
</dbReference>
<dbReference type="GO" id="GO:0043531">
    <property type="term" value="F:ADP binding"/>
    <property type="evidence" value="ECO:0007669"/>
    <property type="project" value="InterPro"/>
</dbReference>
<dbReference type="Proteomes" id="UP000667802">
    <property type="component" value="Unassembled WGS sequence"/>
</dbReference>
<evidence type="ECO:0000313" key="3">
    <source>
        <dbReference type="Proteomes" id="UP000667802"/>
    </source>
</evidence>
<evidence type="ECO:0000313" key="2">
    <source>
        <dbReference type="EMBL" id="MDR9898320.1"/>
    </source>
</evidence>
<dbReference type="SUPFAM" id="SSF52540">
    <property type="entry name" value="P-loop containing nucleoside triphosphate hydrolases"/>
    <property type="match status" value="1"/>
</dbReference>
<sequence length="239" mass="27385">MNTLPDAQVVQKIFENAQTDGDITTGDLTEIYRIVVNLDKIPKPVGISQNIPDSSTDKFIGRYRELEYLHQQLQCYNEVVIAAVEGMGGVGKTELAIQYSLLHLQLHNYPGGICWLQGPEQNIGSQILNFAHTYLGLRPPEDLEPPEQVRWCWESWHKANTLVVLDDVKDYSEIKPYLPPQLPQFKVLITTRLRLDFTGSLYMEDLPQPDAFLILTLMTPPLWLTVNARMKNEFEKKFN</sequence>
<feature type="domain" description="NB-ARC" evidence="1">
    <location>
        <begin position="66"/>
        <end position="194"/>
    </location>
</feature>
<protein>
    <submittedName>
        <fullName evidence="2">NB-ARC domain-containing protein</fullName>
    </submittedName>
</protein>
<dbReference type="RefSeq" id="WP_208349690.1">
    <property type="nucleotide sequence ID" value="NZ_JAALHA020000017.1"/>
</dbReference>
<accession>A0AAP5IFZ0</accession>
<dbReference type="Gene3D" id="3.40.50.300">
    <property type="entry name" value="P-loop containing nucleotide triphosphate hydrolases"/>
    <property type="match status" value="1"/>
</dbReference>
<evidence type="ECO:0000259" key="1">
    <source>
        <dbReference type="Pfam" id="PF00931"/>
    </source>
</evidence>
<dbReference type="InterPro" id="IPR002182">
    <property type="entry name" value="NB-ARC"/>
</dbReference>
<name>A0AAP5IFZ0_9CYAN</name>
<organism evidence="2 3">
    <name type="scientific">Aetokthonos hydrillicola Thurmond2011</name>
    <dbReference type="NCBI Taxonomy" id="2712845"/>
    <lineage>
        <taxon>Bacteria</taxon>
        <taxon>Bacillati</taxon>
        <taxon>Cyanobacteriota</taxon>
        <taxon>Cyanophyceae</taxon>
        <taxon>Nostocales</taxon>
        <taxon>Hapalosiphonaceae</taxon>
        <taxon>Aetokthonos</taxon>
    </lineage>
</organism>
<keyword evidence="3" id="KW-1185">Reference proteome</keyword>
<dbReference type="InterPro" id="IPR027417">
    <property type="entry name" value="P-loop_NTPase"/>
</dbReference>
<dbReference type="PRINTS" id="PR00364">
    <property type="entry name" value="DISEASERSIST"/>
</dbReference>
<reference evidence="3" key="1">
    <citation type="journal article" date="2021" name="Science">
        <title>Hunting the eagle killer: A cyanobacterial neurotoxin causes vacuolar myelinopathy.</title>
        <authorList>
            <person name="Breinlinger S."/>
            <person name="Phillips T.J."/>
            <person name="Haram B.N."/>
            <person name="Mares J."/>
            <person name="Martinez Yerena J.A."/>
            <person name="Hrouzek P."/>
            <person name="Sobotka R."/>
            <person name="Henderson W.M."/>
            <person name="Schmieder P."/>
            <person name="Williams S.M."/>
            <person name="Lauderdale J.D."/>
            <person name="Wilde H.D."/>
            <person name="Gerrin W."/>
            <person name="Kust A."/>
            <person name="Washington J.W."/>
            <person name="Wagner C."/>
            <person name="Geier B."/>
            <person name="Liebeke M."/>
            <person name="Enke H."/>
            <person name="Niedermeyer T.H.J."/>
            <person name="Wilde S.B."/>
        </authorList>
    </citation>
    <scope>NUCLEOTIDE SEQUENCE [LARGE SCALE GENOMIC DNA]</scope>
    <source>
        <strain evidence="3">Thurmond2011</strain>
    </source>
</reference>
<dbReference type="Pfam" id="PF00931">
    <property type="entry name" value="NB-ARC"/>
    <property type="match status" value="1"/>
</dbReference>
<comment type="caution">
    <text evidence="2">The sequence shown here is derived from an EMBL/GenBank/DDBJ whole genome shotgun (WGS) entry which is preliminary data.</text>
</comment>
<dbReference type="AlphaFoldDB" id="A0AAP5IFZ0"/>
<gene>
    <name evidence="2" type="ORF">G7B40_027720</name>
</gene>
<proteinExistence type="predicted"/>